<evidence type="ECO:0000313" key="3">
    <source>
        <dbReference type="EMBL" id="MEC4266012.1"/>
    </source>
</evidence>
<reference evidence="3 4" key="1">
    <citation type="submission" date="2024-01" db="EMBL/GenBank/DDBJ databases">
        <title>The strains designed SYSU M86414 and SYSU M84420 isolated from the marine sediment in San Sha City (Hainan Province, China).</title>
        <authorList>
            <person name="Guo D."/>
        </authorList>
    </citation>
    <scope>NUCLEOTIDE SEQUENCE [LARGE SCALE GENOMIC DNA]</scope>
    <source>
        <strain evidence="3 4">SYSU M84420</strain>
    </source>
</reference>
<dbReference type="Pfam" id="PF13477">
    <property type="entry name" value="Glyco_trans_4_2"/>
    <property type="match status" value="1"/>
</dbReference>
<accession>A0ABU6ISA9</accession>
<comment type="caution">
    <text evidence="3">The sequence shown here is derived from an EMBL/GenBank/DDBJ whole genome shotgun (WGS) entry which is preliminary data.</text>
</comment>
<dbReference type="InterPro" id="IPR028098">
    <property type="entry name" value="Glyco_trans_4-like_N"/>
</dbReference>
<dbReference type="RefSeq" id="WP_326278976.1">
    <property type="nucleotide sequence ID" value="NZ_JAYKYV010000009.1"/>
</dbReference>
<dbReference type="InterPro" id="IPR001296">
    <property type="entry name" value="Glyco_trans_1"/>
</dbReference>
<dbReference type="Proteomes" id="UP001355298">
    <property type="component" value="Unassembled WGS sequence"/>
</dbReference>
<feature type="domain" description="Glycosyl transferase family 1" evidence="1">
    <location>
        <begin position="194"/>
        <end position="349"/>
    </location>
</feature>
<evidence type="ECO:0000313" key="4">
    <source>
        <dbReference type="Proteomes" id="UP001355298"/>
    </source>
</evidence>
<dbReference type="CDD" id="cd03808">
    <property type="entry name" value="GT4_CapM-like"/>
    <property type="match status" value="1"/>
</dbReference>
<feature type="domain" description="Glycosyltransferase subfamily 4-like N-terminal" evidence="2">
    <location>
        <begin position="28"/>
        <end position="146"/>
    </location>
</feature>
<dbReference type="SUPFAM" id="SSF53756">
    <property type="entry name" value="UDP-Glycosyltransferase/glycogen phosphorylase"/>
    <property type="match status" value="1"/>
</dbReference>
<dbReference type="Gene3D" id="3.40.50.2000">
    <property type="entry name" value="Glycogen Phosphorylase B"/>
    <property type="match status" value="2"/>
</dbReference>
<keyword evidence="4" id="KW-1185">Reference proteome</keyword>
<sequence>MAKPKLIRITTVPASLGGLLEGQLKFMTQYYDVVGIASSRNGGLTKVGKKENIRVIPVQMTRKITPVQDFKAVWQLYKIFKREKPFMVHTHTPKAGTLGMMAAYLAKVPHRLHTVAGMPLLVAKGRKRKLLDLVEKITYWCATKVYPNSFGLKDIILENNFTTEKKLKVIGNGSSNGIDTEHFNNKLYSKEDKLNLRNSLGIKESDFVFLYVGRVVKDKGVNELIEAFKLLTKKGVENCKLVLLGTFEDELDPISPEAREEIDFNPNIIYMGWQSDVRPYFSISDVFVFPSYREGFPNVVMQAGAMGIPSIVTNINGCNEIIIPNQNGVIIPVQDAQSLFESMKLFYENHFCQDPKFDYDPEKIRKLIVEGYNRKVIWEAIRKEYDSLN</sequence>
<evidence type="ECO:0000259" key="2">
    <source>
        <dbReference type="Pfam" id="PF13477"/>
    </source>
</evidence>
<dbReference type="Pfam" id="PF00534">
    <property type="entry name" value="Glycos_transf_1"/>
    <property type="match status" value="1"/>
</dbReference>
<proteinExistence type="predicted"/>
<dbReference type="EMBL" id="JAYMGW010000009">
    <property type="protein sequence ID" value="MEC4266012.1"/>
    <property type="molecule type" value="Genomic_DNA"/>
</dbReference>
<organism evidence="3 4">
    <name type="scientific">Flagellimonas halotolerans</name>
    <dbReference type="NCBI Taxonomy" id="3112164"/>
    <lineage>
        <taxon>Bacteria</taxon>
        <taxon>Pseudomonadati</taxon>
        <taxon>Bacteroidota</taxon>
        <taxon>Flavobacteriia</taxon>
        <taxon>Flavobacteriales</taxon>
        <taxon>Flavobacteriaceae</taxon>
        <taxon>Flagellimonas</taxon>
    </lineage>
</organism>
<name>A0ABU6ISA9_9FLAO</name>
<protein>
    <submittedName>
        <fullName evidence="3">Glycosyltransferase family 4 protein</fullName>
    </submittedName>
</protein>
<gene>
    <name evidence="3" type="ORF">VOP03_11705</name>
</gene>
<evidence type="ECO:0000259" key="1">
    <source>
        <dbReference type="Pfam" id="PF00534"/>
    </source>
</evidence>
<dbReference type="PANTHER" id="PTHR12526:SF638">
    <property type="entry name" value="SPORE COAT PROTEIN SA"/>
    <property type="match status" value="1"/>
</dbReference>
<dbReference type="PANTHER" id="PTHR12526">
    <property type="entry name" value="GLYCOSYLTRANSFERASE"/>
    <property type="match status" value="1"/>
</dbReference>